<organism evidence="2 3">
    <name type="scientific">Acidicapsa dinghuensis</name>
    <dbReference type="NCBI Taxonomy" id="2218256"/>
    <lineage>
        <taxon>Bacteria</taxon>
        <taxon>Pseudomonadati</taxon>
        <taxon>Acidobacteriota</taxon>
        <taxon>Terriglobia</taxon>
        <taxon>Terriglobales</taxon>
        <taxon>Acidobacteriaceae</taxon>
        <taxon>Acidicapsa</taxon>
    </lineage>
</organism>
<name>A0ABW1EH60_9BACT</name>
<reference evidence="3" key="1">
    <citation type="journal article" date="2019" name="Int. J. Syst. Evol. Microbiol.">
        <title>The Global Catalogue of Microorganisms (GCM) 10K type strain sequencing project: providing services to taxonomists for standard genome sequencing and annotation.</title>
        <authorList>
            <consortium name="The Broad Institute Genomics Platform"/>
            <consortium name="The Broad Institute Genome Sequencing Center for Infectious Disease"/>
            <person name="Wu L."/>
            <person name="Ma J."/>
        </authorList>
    </citation>
    <scope>NUCLEOTIDE SEQUENCE [LARGE SCALE GENOMIC DNA]</scope>
    <source>
        <strain evidence="3">JCM 4087</strain>
    </source>
</reference>
<dbReference type="Proteomes" id="UP001596091">
    <property type="component" value="Unassembled WGS sequence"/>
</dbReference>
<keyword evidence="3" id="KW-1185">Reference proteome</keyword>
<dbReference type="SUPFAM" id="SSF54292">
    <property type="entry name" value="2Fe-2S ferredoxin-like"/>
    <property type="match status" value="1"/>
</dbReference>
<keyword evidence="1" id="KW-0560">Oxidoreductase</keyword>
<comment type="caution">
    <text evidence="2">The sequence shown here is derived from an EMBL/GenBank/DDBJ whole genome shotgun (WGS) entry which is preliminary data.</text>
</comment>
<evidence type="ECO:0000256" key="1">
    <source>
        <dbReference type="ARBA" id="ARBA00023002"/>
    </source>
</evidence>
<dbReference type="Gene3D" id="3.10.20.440">
    <property type="entry name" value="2Fe-2S iron-sulphur cluster binding domain, sarcosine oxidase, alpha subunit, N-terminal domain"/>
    <property type="match status" value="1"/>
</dbReference>
<gene>
    <name evidence="2" type="ORF">ACFPT7_13605</name>
</gene>
<dbReference type="InterPro" id="IPR036010">
    <property type="entry name" value="2Fe-2S_ferredoxin-like_sf"/>
</dbReference>
<dbReference type="EMBL" id="JBHSPH010000004">
    <property type="protein sequence ID" value="MFC5863334.1"/>
    <property type="molecule type" value="Genomic_DNA"/>
</dbReference>
<dbReference type="RefSeq" id="WP_263341390.1">
    <property type="nucleotide sequence ID" value="NZ_JAGSYH010000007.1"/>
</dbReference>
<protein>
    <submittedName>
        <fullName evidence="2">(2Fe-2S)-binding protein</fullName>
    </submittedName>
</protein>
<evidence type="ECO:0000313" key="2">
    <source>
        <dbReference type="EMBL" id="MFC5863334.1"/>
    </source>
</evidence>
<sequence length="80" mass="8267">MKEGTAISLNGRIVEVPKGATVAAALLQHGAGSRVSISGEARQPLCGMGICFECRASVNGRAHQLTCQLVCEPGMVVVTE</sequence>
<evidence type="ECO:0000313" key="3">
    <source>
        <dbReference type="Proteomes" id="UP001596091"/>
    </source>
</evidence>
<proteinExistence type="predicted"/>
<accession>A0ABW1EH60</accession>
<dbReference type="InterPro" id="IPR042204">
    <property type="entry name" value="2Fe-2S-bd_N"/>
</dbReference>
<dbReference type="Pfam" id="PF13510">
    <property type="entry name" value="Fer2_4"/>
    <property type="match status" value="1"/>
</dbReference>